<dbReference type="InterPro" id="IPR041581">
    <property type="entry name" value="Glyoxalase_6"/>
</dbReference>
<reference evidence="3" key="1">
    <citation type="journal article" date="2019" name="Int. J. Syst. Evol. Microbiol.">
        <title>The Global Catalogue of Microorganisms (GCM) 10K type strain sequencing project: providing services to taxonomists for standard genome sequencing and annotation.</title>
        <authorList>
            <consortium name="The Broad Institute Genomics Platform"/>
            <consortium name="The Broad Institute Genome Sequencing Center for Infectious Disease"/>
            <person name="Wu L."/>
            <person name="Ma J."/>
        </authorList>
    </citation>
    <scope>NUCLEOTIDE SEQUENCE [LARGE SCALE GENOMIC DNA]</scope>
    <source>
        <strain evidence="3">JCM 17441</strain>
    </source>
</reference>
<dbReference type="Pfam" id="PF00903">
    <property type="entry name" value="Glyoxalase"/>
    <property type="match status" value="1"/>
</dbReference>
<dbReference type="Pfam" id="PF18029">
    <property type="entry name" value="Glyoxalase_6"/>
    <property type="match status" value="1"/>
</dbReference>
<dbReference type="PROSITE" id="PS51819">
    <property type="entry name" value="VOC"/>
    <property type="match status" value="2"/>
</dbReference>
<feature type="domain" description="VOC" evidence="1">
    <location>
        <begin position="10"/>
        <end position="118"/>
    </location>
</feature>
<sequence length="257" mass="27134">MRVRGYAPATPCWSVLSSGDAAAATRFYCELFGWTAEPAEDGTTTFLLHGLAVAGLAPAPGGRAAWLTYVSTEDVEATAALVTAAGGTVLQPPADLAGRGRAALFVDPASAVFGAWQRGRFAGAQVANESFAICWSETVTRDIAGAAEFYGKVFGWTEQQGTAVEEHEYHEWISTNRVVGGMSPMGEQYPPETPQHWRTIFAIDDCAGFVARAQELGGRVLAGPIDAGIGFAAQVMDPTGGMFLAIDMLPELRDLLG</sequence>
<evidence type="ECO:0000313" key="2">
    <source>
        <dbReference type="EMBL" id="GAA4243544.1"/>
    </source>
</evidence>
<evidence type="ECO:0000259" key="1">
    <source>
        <dbReference type="PROSITE" id="PS51819"/>
    </source>
</evidence>
<name>A0ABP8CUI5_9ACTN</name>
<organism evidence="2 3">
    <name type="scientific">Dactylosporangium darangshiense</name>
    <dbReference type="NCBI Taxonomy" id="579108"/>
    <lineage>
        <taxon>Bacteria</taxon>
        <taxon>Bacillati</taxon>
        <taxon>Actinomycetota</taxon>
        <taxon>Actinomycetes</taxon>
        <taxon>Micromonosporales</taxon>
        <taxon>Micromonosporaceae</taxon>
        <taxon>Dactylosporangium</taxon>
    </lineage>
</organism>
<keyword evidence="3" id="KW-1185">Reference proteome</keyword>
<dbReference type="Gene3D" id="3.10.180.10">
    <property type="entry name" value="2,3-Dihydroxybiphenyl 1,2-Dioxygenase, domain 1"/>
    <property type="match status" value="2"/>
</dbReference>
<comment type="caution">
    <text evidence="2">The sequence shown here is derived from an EMBL/GenBank/DDBJ whole genome shotgun (WGS) entry which is preliminary data.</text>
</comment>
<dbReference type="InterPro" id="IPR029068">
    <property type="entry name" value="Glyas_Bleomycin-R_OHBP_Dase"/>
</dbReference>
<dbReference type="CDD" id="cd07247">
    <property type="entry name" value="SgaA_N_like"/>
    <property type="match status" value="2"/>
</dbReference>
<dbReference type="SUPFAM" id="SSF54593">
    <property type="entry name" value="Glyoxalase/Bleomycin resistance protein/Dihydroxybiphenyl dioxygenase"/>
    <property type="match status" value="2"/>
</dbReference>
<proteinExistence type="predicted"/>
<dbReference type="InterPro" id="IPR037523">
    <property type="entry name" value="VOC_core"/>
</dbReference>
<dbReference type="PANTHER" id="PTHR33993:SF14">
    <property type="entry name" value="GB|AAF24581.1"/>
    <property type="match status" value="1"/>
</dbReference>
<dbReference type="Proteomes" id="UP001500620">
    <property type="component" value="Unassembled WGS sequence"/>
</dbReference>
<dbReference type="EMBL" id="BAABAT010000001">
    <property type="protein sequence ID" value="GAA4243544.1"/>
    <property type="molecule type" value="Genomic_DNA"/>
</dbReference>
<accession>A0ABP8CUI5</accession>
<dbReference type="PANTHER" id="PTHR33993">
    <property type="entry name" value="GLYOXALASE-RELATED"/>
    <property type="match status" value="1"/>
</dbReference>
<feature type="domain" description="VOC" evidence="1">
    <location>
        <begin position="132"/>
        <end position="248"/>
    </location>
</feature>
<gene>
    <name evidence="2" type="ORF">GCM10022255_003070</name>
</gene>
<protein>
    <submittedName>
        <fullName evidence="2">VOC family protein</fullName>
    </submittedName>
</protein>
<dbReference type="InterPro" id="IPR052164">
    <property type="entry name" value="Anthracycline_SecMetBiosynth"/>
</dbReference>
<evidence type="ECO:0000313" key="3">
    <source>
        <dbReference type="Proteomes" id="UP001500620"/>
    </source>
</evidence>
<dbReference type="InterPro" id="IPR004360">
    <property type="entry name" value="Glyas_Fos-R_dOase_dom"/>
</dbReference>